<dbReference type="Pfam" id="PF01435">
    <property type="entry name" value="Peptidase_M48"/>
    <property type="match status" value="1"/>
</dbReference>
<evidence type="ECO:0000256" key="2">
    <source>
        <dbReference type="ARBA" id="ARBA00022723"/>
    </source>
</evidence>
<evidence type="ECO:0000313" key="8">
    <source>
        <dbReference type="EMBL" id="KMO87741.1"/>
    </source>
</evidence>
<dbReference type="RefSeq" id="WP_053078119.1">
    <property type="nucleotide sequence ID" value="NZ_FUXD01000009.1"/>
</dbReference>
<evidence type="ECO:0000256" key="5">
    <source>
        <dbReference type="ARBA" id="ARBA00023049"/>
    </source>
</evidence>
<proteinExistence type="inferred from homology"/>
<evidence type="ECO:0000256" key="3">
    <source>
        <dbReference type="ARBA" id="ARBA00022801"/>
    </source>
</evidence>
<keyword evidence="2" id="KW-0479">Metal-binding</keyword>
<dbReference type="InParanoid" id="A0A0J6ZS06"/>
<feature type="domain" description="Peptidase M48" evidence="7">
    <location>
        <begin position="108"/>
        <end position="262"/>
    </location>
</feature>
<dbReference type="GO" id="GO:0046872">
    <property type="term" value="F:metal ion binding"/>
    <property type="evidence" value="ECO:0007669"/>
    <property type="project" value="UniProtKB-KW"/>
</dbReference>
<dbReference type="PANTHER" id="PTHR22726">
    <property type="entry name" value="METALLOENDOPEPTIDASE OMA1"/>
    <property type="match status" value="1"/>
</dbReference>
<dbReference type="Proteomes" id="UP000036503">
    <property type="component" value="Unassembled WGS sequence"/>
</dbReference>
<evidence type="ECO:0000256" key="1">
    <source>
        <dbReference type="ARBA" id="ARBA00022670"/>
    </source>
</evidence>
<keyword evidence="1 6" id="KW-0645">Protease</keyword>
<evidence type="ECO:0000313" key="9">
    <source>
        <dbReference type="Proteomes" id="UP000036503"/>
    </source>
</evidence>
<keyword evidence="9" id="KW-1185">Reference proteome</keyword>
<keyword evidence="4 6" id="KW-0862">Zinc</keyword>
<dbReference type="STRING" id="39029.BSR42_08010"/>
<evidence type="ECO:0000256" key="4">
    <source>
        <dbReference type="ARBA" id="ARBA00022833"/>
    </source>
</evidence>
<keyword evidence="3 6" id="KW-0378">Hydrolase</keyword>
<name>A0A0J6ZS06_9FIRM</name>
<dbReference type="PATRIC" id="fig|1122219.3.peg.234"/>
<comment type="cofactor">
    <cofactor evidence="6">
        <name>Zn(2+)</name>
        <dbReference type="ChEBI" id="CHEBI:29105"/>
    </cofactor>
    <text evidence="6">Binds 1 zinc ion per subunit.</text>
</comment>
<dbReference type="GO" id="GO:0004222">
    <property type="term" value="F:metalloendopeptidase activity"/>
    <property type="evidence" value="ECO:0007669"/>
    <property type="project" value="InterPro"/>
</dbReference>
<dbReference type="GO" id="GO:0051603">
    <property type="term" value="P:proteolysis involved in protein catabolic process"/>
    <property type="evidence" value="ECO:0007669"/>
    <property type="project" value="TreeGrafter"/>
</dbReference>
<accession>A0A0J6ZS06</accession>
<comment type="caution">
    <text evidence="8">The sequence shown here is derived from an EMBL/GenBank/DDBJ whole genome shotgun (WGS) entry which is preliminary data.</text>
</comment>
<dbReference type="AlphaFoldDB" id="A0A0J6ZS06"/>
<dbReference type="Gene3D" id="3.30.2010.10">
    <property type="entry name" value="Metalloproteases ('zincins'), catalytic domain"/>
    <property type="match status" value="1"/>
</dbReference>
<gene>
    <name evidence="8" type="ORF">AB840_01030</name>
</gene>
<keyword evidence="5 6" id="KW-0482">Metalloprotease</keyword>
<dbReference type="CDD" id="cd07324">
    <property type="entry name" value="M48C_Oma1-like"/>
    <property type="match status" value="1"/>
</dbReference>
<protein>
    <submittedName>
        <fullName evidence="8">Peptidase M48</fullName>
    </submittedName>
</protein>
<dbReference type="GO" id="GO:0016020">
    <property type="term" value="C:membrane"/>
    <property type="evidence" value="ECO:0007669"/>
    <property type="project" value="TreeGrafter"/>
</dbReference>
<dbReference type="InterPro" id="IPR051156">
    <property type="entry name" value="Mito/Outer_Membr_Metalloprot"/>
</dbReference>
<evidence type="ECO:0000256" key="6">
    <source>
        <dbReference type="RuleBase" id="RU003983"/>
    </source>
</evidence>
<evidence type="ECO:0000259" key="7">
    <source>
        <dbReference type="Pfam" id="PF01435"/>
    </source>
</evidence>
<sequence length="365" mass="40044">MHLLFHSSKRKILASAVSLSLLTGFIPGATCMQAFDLGTLGTLIGAGAEYAYLNKQLTYLDNEGRDDFMVQLKEKYGVNTDPRANMMVSQIMTRLSDSVAKTDPSILKKPYNYFVNNDTTFNAFCTIGHNMSVNIGLFEPLNYNQNEVAFVLAHEMGHGQKNHPVQGIKKSMPISLIASLYGSNGGAAQLGSAILSQIGTANLVTKPMEKEADALAFIYAVGAGYNPGAGAALWQRMLDKDGTVKTSGVMELFNDHPATISRRDTYNKTLTKWSNNIVSIHADTGMISIRGQNWYQPKDTSDMSGRERAYLIAGNLSAIYHQNKKPSELIYITDSRMLCVGNQPIMDLHAVHNPQAVIDRLQALL</sequence>
<dbReference type="EMBL" id="LEKT01000002">
    <property type="protein sequence ID" value="KMO87741.1"/>
    <property type="molecule type" value="Genomic_DNA"/>
</dbReference>
<dbReference type="InterPro" id="IPR001915">
    <property type="entry name" value="Peptidase_M48"/>
</dbReference>
<organism evidence="8 9">
    <name type="scientific">Megasphaera cerevisiae DSM 20462</name>
    <dbReference type="NCBI Taxonomy" id="1122219"/>
    <lineage>
        <taxon>Bacteria</taxon>
        <taxon>Bacillati</taxon>
        <taxon>Bacillota</taxon>
        <taxon>Negativicutes</taxon>
        <taxon>Veillonellales</taxon>
        <taxon>Veillonellaceae</taxon>
        <taxon>Megasphaera</taxon>
    </lineage>
</organism>
<comment type="similarity">
    <text evidence="6">Belongs to the peptidase M48 family.</text>
</comment>
<dbReference type="OrthoDB" id="1624239at2"/>
<dbReference type="PANTHER" id="PTHR22726:SF1">
    <property type="entry name" value="METALLOENDOPEPTIDASE OMA1, MITOCHONDRIAL"/>
    <property type="match status" value="1"/>
</dbReference>
<reference evidence="8 9" key="1">
    <citation type="submission" date="2015-06" db="EMBL/GenBank/DDBJ databases">
        <title>Draft genome sequence of beer spoilage bacterium Megasphaera cerevisiae type strain 20462.</title>
        <authorList>
            <person name="Kutumbaka K."/>
            <person name="Pasmowitz J."/>
            <person name="Mategko J."/>
            <person name="Reyes D."/>
            <person name="Friedrich A."/>
            <person name="Han S."/>
            <person name="Martens-Habbena W."/>
            <person name="Neal-McKinney J."/>
            <person name="Janagama H.K."/>
            <person name="Nadala C."/>
            <person name="Samadpour M."/>
        </authorList>
    </citation>
    <scope>NUCLEOTIDE SEQUENCE [LARGE SCALE GENOMIC DNA]</scope>
    <source>
        <strain evidence="8 9">DSM 20462</strain>
    </source>
</reference>